<gene>
    <name evidence="1" type="ORF">K488DRAFT_68600</name>
</gene>
<evidence type="ECO:0000313" key="2">
    <source>
        <dbReference type="Proteomes" id="UP000814128"/>
    </source>
</evidence>
<dbReference type="Proteomes" id="UP000814128">
    <property type="component" value="Unassembled WGS sequence"/>
</dbReference>
<proteinExistence type="predicted"/>
<name>A0ACB8QTP5_9AGAM</name>
<sequence length="359" mass="39644">MAVMCERVTLPPISSLDFDFSSPRNAQPRLGRDDSPRGPDASSRLPSAHYQRSSWDARRPSSSGHPLPTQILQHDGRPRPHVYDTPTGASLPSPPSSVVQRPSPHPFDDRRPHSSPTTGGSTIGMVDSHHQRISHARNTSQISAASADTWSQYDSEHPDSPDVRVRSVSPGTAGAPHVPGPSEAETEVRFIYATPGESHLSTAVRKRKVDDVSSSDEGQANEAEGSKSVQREQADGRRKYKKMMNVRHYRAQTKDALQSLRDVLPESIRPLERQARSFTVVNGTSHNLAVKHIENLTAQLERLQRENREQGEQLELSNERELALSAKVVELERALAVREKQSTAFQEQAPVAQHEGDSA</sequence>
<accession>A0ACB8QTP5</accession>
<comment type="caution">
    <text evidence="1">The sequence shown here is derived from an EMBL/GenBank/DDBJ whole genome shotgun (WGS) entry which is preliminary data.</text>
</comment>
<reference evidence="1" key="2">
    <citation type="journal article" date="2022" name="New Phytol.">
        <title>Evolutionary transition to the ectomycorrhizal habit in the genomes of a hyperdiverse lineage of mushroom-forming fungi.</title>
        <authorList>
            <person name="Looney B."/>
            <person name="Miyauchi S."/>
            <person name="Morin E."/>
            <person name="Drula E."/>
            <person name="Courty P.E."/>
            <person name="Kohler A."/>
            <person name="Kuo A."/>
            <person name="LaButti K."/>
            <person name="Pangilinan J."/>
            <person name="Lipzen A."/>
            <person name="Riley R."/>
            <person name="Andreopoulos W."/>
            <person name="He G."/>
            <person name="Johnson J."/>
            <person name="Nolan M."/>
            <person name="Tritt A."/>
            <person name="Barry K.W."/>
            <person name="Grigoriev I.V."/>
            <person name="Nagy L.G."/>
            <person name="Hibbett D."/>
            <person name="Henrissat B."/>
            <person name="Matheny P.B."/>
            <person name="Labbe J."/>
            <person name="Martin F.M."/>
        </authorList>
    </citation>
    <scope>NUCLEOTIDE SEQUENCE</scope>
    <source>
        <strain evidence="1">EC-137</strain>
    </source>
</reference>
<keyword evidence="2" id="KW-1185">Reference proteome</keyword>
<reference evidence="1" key="1">
    <citation type="submission" date="2021-02" db="EMBL/GenBank/DDBJ databases">
        <authorList>
            <consortium name="DOE Joint Genome Institute"/>
            <person name="Ahrendt S."/>
            <person name="Looney B.P."/>
            <person name="Miyauchi S."/>
            <person name="Morin E."/>
            <person name="Drula E."/>
            <person name="Courty P.E."/>
            <person name="Chicoki N."/>
            <person name="Fauchery L."/>
            <person name="Kohler A."/>
            <person name="Kuo A."/>
            <person name="Labutti K."/>
            <person name="Pangilinan J."/>
            <person name="Lipzen A."/>
            <person name="Riley R."/>
            <person name="Andreopoulos W."/>
            <person name="He G."/>
            <person name="Johnson J."/>
            <person name="Barry K.W."/>
            <person name="Grigoriev I.V."/>
            <person name="Nagy L."/>
            <person name="Hibbett D."/>
            <person name="Henrissat B."/>
            <person name="Matheny P.B."/>
            <person name="Labbe J."/>
            <person name="Martin F."/>
        </authorList>
    </citation>
    <scope>NUCLEOTIDE SEQUENCE</scope>
    <source>
        <strain evidence="1">EC-137</strain>
    </source>
</reference>
<organism evidence="1 2">
    <name type="scientific">Vararia minispora EC-137</name>
    <dbReference type="NCBI Taxonomy" id="1314806"/>
    <lineage>
        <taxon>Eukaryota</taxon>
        <taxon>Fungi</taxon>
        <taxon>Dikarya</taxon>
        <taxon>Basidiomycota</taxon>
        <taxon>Agaricomycotina</taxon>
        <taxon>Agaricomycetes</taxon>
        <taxon>Russulales</taxon>
        <taxon>Lachnocladiaceae</taxon>
        <taxon>Vararia</taxon>
    </lineage>
</organism>
<evidence type="ECO:0000313" key="1">
    <source>
        <dbReference type="EMBL" id="KAI0035209.1"/>
    </source>
</evidence>
<protein>
    <submittedName>
        <fullName evidence="1">Uncharacterized protein</fullName>
    </submittedName>
</protein>
<dbReference type="EMBL" id="MU273488">
    <property type="protein sequence ID" value="KAI0035209.1"/>
    <property type="molecule type" value="Genomic_DNA"/>
</dbReference>